<feature type="transmembrane region" description="Helical" evidence="1">
    <location>
        <begin position="63"/>
        <end position="85"/>
    </location>
</feature>
<dbReference type="Pfam" id="PF24874">
    <property type="entry name" value="Piezo_THU9_anchor"/>
    <property type="match status" value="1"/>
</dbReference>
<protein>
    <recommendedName>
        <fullName evidence="2">Piezo THU9 and anchor domain-containing protein</fullName>
    </recommendedName>
</protein>
<dbReference type="OMA" id="SILLGRX"/>
<name>A0A3P7DXQ6_WUCBA</name>
<evidence type="ECO:0000313" key="4">
    <source>
        <dbReference type="Proteomes" id="UP000270924"/>
    </source>
</evidence>
<keyword evidence="1" id="KW-1133">Transmembrane helix</keyword>
<reference evidence="3 4" key="1">
    <citation type="submission" date="2018-11" db="EMBL/GenBank/DDBJ databases">
        <authorList>
            <consortium name="Pathogen Informatics"/>
        </authorList>
    </citation>
    <scope>NUCLEOTIDE SEQUENCE [LARGE SCALE GENOMIC DNA]</scope>
</reference>
<dbReference type="GO" id="GO:0071260">
    <property type="term" value="P:cellular response to mechanical stimulus"/>
    <property type="evidence" value="ECO:0007669"/>
    <property type="project" value="TreeGrafter"/>
</dbReference>
<dbReference type="GO" id="GO:0005261">
    <property type="term" value="F:monoatomic cation channel activity"/>
    <property type="evidence" value="ECO:0007669"/>
    <property type="project" value="TreeGrafter"/>
</dbReference>
<dbReference type="InterPro" id="IPR056770">
    <property type="entry name" value="Piezo_THU9_anchor"/>
</dbReference>
<keyword evidence="1" id="KW-0472">Membrane</keyword>
<accession>A0A3P7DXQ6</accession>
<feature type="transmembrane region" description="Helical" evidence="1">
    <location>
        <begin position="127"/>
        <end position="144"/>
    </location>
</feature>
<evidence type="ECO:0000256" key="1">
    <source>
        <dbReference type="SAM" id="Phobius"/>
    </source>
</evidence>
<dbReference type="GO" id="GO:0005886">
    <property type="term" value="C:plasma membrane"/>
    <property type="evidence" value="ECO:0007669"/>
    <property type="project" value="TreeGrafter"/>
</dbReference>
<feature type="domain" description="Piezo THU9 and anchor" evidence="2">
    <location>
        <begin position="22"/>
        <end position="171"/>
    </location>
</feature>
<feature type="transmembrane region" description="Helical" evidence="1">
    <location>
        <begin position="94"/>
        <end position="115"/>
    </location>
</feature>
<dbReference type="GO" id="GO:0008381">
    <property type="term" value="F:mechanosensitive monoatomic ion channel activity"/>
    <property type="evidence" value="ECO:0007669"/>
    <property type="project" value="InterPro"/>
</dbReference>
<feature type="transmembrane region" description="Helical" evidence="1">
    <location>
        <begin position="173"/>
        <end position="193"/>
    </location>
</feature>
<gene>
    <name evidence="3" type="ORF">WBA_LOCUS8337</name>
</gene>
<dbReference type="Proteomes" id="UP000270924">
    <property type="component" value="Unassembled WGS sequence"/>
</dbReference>
<proteinExistence type="predicted"/>
<dbReference type="InterPro" id="IPR027272">
    <property type="entry name" value="Piezo"/>
</dbReference>
<dbReference type="PANTHER" id="PTHR13167:SF25">
    <property type="entry name" value="PIEZO-TYPE MECHANOSENSITIVE ION CHANNEL COMPONENT"/>
    <property type="match status" value="1"/>
</dbReference>
<dbReference type="PANTHER" id="PTHR13167">
    <property type="entry name" value="PIEZO-TYPE MECHANOSENSITIVE ION CHANNEL COMPONENT"/>
    <property type="match status" value="1"/>
</dbReference>
<dbReference type="GO" id="GO:0042391">
    <property type="term" value="P:regulation of membrane potential"/>
    <property type="evidence" value="ECO:0007669"/>
    <property type="project" value="TreeGrafter"/>
</dbReference>
<keyword evidence="4" id="KW-1185">Reference proteome</keyword>
<dbReference type="InParanoid" id="A0A3P7DXQ6"/>
<dbReference type="OrthoDB" id="5817432at2759"/>
<evidence type="ECO:0000259" key="2">
    <source>
        <dbReference type="Pfam" id="PF24874"/>
    </source>
</evidence>
<dbReference type="GO" id="GO:0050982">
    <property type="term" value="P:detection of mechanical stimulus"/>
    <property type="evidence" value="ECO:0007669"/>
    <property type="project" value="TreeGrafter"/>
</dbReference>
<organism evidence="3 4">
    <name type="scientific">Wuchereria bancrofti</name>
    <dbReference type="NCBI Taxonomy" id="6293"/>
    <lineage>
        <taxon>Eukaryota</taxon>
        <taxon>Metazoa</taxon>
        <taxon>Ecdysozoa</taxon>
        <taxon>Nematoda</taxon>
        <taxon>Chromadorea</taxon>
        <taxon>Rhabditida</taxon>
        <taxon>Spirurina</taxon>
        <taxon>Spiruromorpha</taxon>
        <taxon>Filarioidea</taxon>
        <taxon>Onchocercidae</taxon>
        <taxon>Wuchereria</taxon>
    </lineage>
</organism>
<keyword evidence="1" id="KW-0812">Transmembrane</keyword>
<sequence>MYIKRIKHFFNTLFNPPVRYIKDLYPFMFLMDVLCFFVVSFGFSSFDYGGTGSVVRDISSNRVPITFVIMLIVISLMIIIDRAFYLRKAVKCKFLYQLVVVIFLHVWIFFVLPQITYKPSWLNKTAQFLYFIKCIYLLISAWQIRNGYPTLCAGNLITHAYGITNMIFFKLQVIFIIKLVQTFNLLVVLWAAFTDQTEDVSASFGDISFNSTNC</sequence>
<evidence type="ECO:0000313" key="3">
    <source>
        <dbReference type="EMBL" id="VDM14951.1"/>
    </source>
</evidence>
<feature type="transmembrane region" description="Helical" evidence="1">
    <location>
        <begin position="24"/>
        <end position="43"/>
    </location>
</feature>
<dbReference type="EMBL" id="UYWW01006845">
    <property type="protein sequence ID" value="VDM14951.1"/>
    <property type="molecule type" value="Genomic_DNA"/>
</dbReference>
<dbReference type="AlphaFoldDB" id="A0A3P7DXQ6"/>